<name>A0ABQ6TPB9_9BACT</name>
<gene>
    <name evidence="1" type="ORF">F6V30_09810</name>
</gene>
<organism evidence="1 2">
    <name type="scientific">Oryzomonas sagensis</name>
    <dbReference type="NCBI Taxonomy" id="2603857"/>
    <lineage>
        <taxon>Bacteria</taxon>
        <taxon>Pseudomonadati</taxon>
        <taxon>Thermodesulfobacteriota</taxon>
        <taxon>Desulfuromonadia</taxon>
        <taxon>Geobacterales</taxon>
        <taxon>Geobacteraceae</taxon>
        <taxon>Oryzomonas</taxon>
    </lineage>
</organism>
<evidence type="ECO:0000313" key="1">
    <source>
        <dbReference type="EMBL" id="KAB0670434.1"/>
    </source>
</evidence>
<dbReference type="EMBL" id="VZRA01000002">
    <property type="protein sequence ID" value="KAB0670434.1"/>
    <property type="molecule type" value="Genomic_DNA"/>
</dbReference>
<protein>
    <recommendedName>
        <fullName evidence="3">Carboxypeptidase regulatory-like domain-containing protein</fullName>
    </recommendedName>
</protein>
<evidence type="ECO:0008006" key="3">
    <source>
        <dbReference type="Google" id="ProtNLM"/>
    </source>
</evidence>
<sequence length="521" mass="52896">MAIIMSGCGGGSGGGSSPVATTTVSGSVLAGPANGAKVKVTTVAGTVVAGPAITAGDGSYTIAIPTAALANDLVFEATSGTFDDEADQTASGRAVVLGTLSAYIAGGSLAGGSNVTIDPSSTIIRKMVAGGTSKAAAEAEFNAAFGFTPDCSVKPAFVNMSTASSDKQRLAGLHVAAFSQLTKDLINDPSKQFELIDVLADDLADGTLDGRKLGAAVSTASGTAIPEDIANRYTTALVEFQSSSLNKTRLTIDKLGPLPFNKTALTTSYRVEYIPGTMAPVQGRTSFRIKLTNLGGGTPAAGKPVSLQPLMHMSSGNHSTPADPVIDNGDGTYTCTVYYVMANMMNGLSMGVWELKVMIGSETASFYPTVAMPMGSTTLAKLSGVSDAIPGMTGAEKRTYYLFNDGLASGAGGSYTFGLFLATKETMMSFPAVKVGSQLKDQTGATWTVNAIAVQVSTDAANWVSATDGGNGHWSAAGLTGLSSGVPGKVYVKVTVNGEQKTTDGAAPSATNGYQSFTVIP</sequence>
<comment type="caution">
    <text evidence="1">The sequence shown here is derived from an EMBL/GenBank/DDBJ whole genome shotgun (WGS) entry which is preliminary data.</text>
</comment>
<dbReference type="Proteomes" id="UP000798046">
    <property type="component" value="Unassembled WGS sequence"/>
</dbReference>
<reference evidence="1 2" key="1">
    <citation type="journal article" date="2020" name="Microorganisms">
        <title>Description of Three Novel Members in the Family Geobacteraceae, Oryzomonas japonicum gen. nov., sp. nov., Oryzomonas sagensis sp. nov., and Oryzomonas ruber sp. nov.</title>
        <authorList>
            <person name="Xu Z."/>
            <person name="Masuda Y."/>
            <person name="Hayakawa C."/>
            <person name="Ushijima N."/>
            <person name="Kawano K."/>
            <person name="Shiratori Y."/>
            <person name="Senoo K."/>
            <person name="Itoh H."/>
        </authorList>
    </citation>
    <scope>NUCLEOTIDE SEQUENCE [LARGE SCALE GENOMIC DNA]</scope>
    <source>
        <strain evidence="1 2">Red100</strain>
    </source>
</reference>
<proteinExistence type="predicted"/>
<accession>A0ABQ6TPB9</accession>
<keyword evidence="2" id="KW-1185">Reference proteome</keyword>
<dbReference type="RefSeq" id="WP_151156795.1">
    <property type="nucleotide sequence ID" value="NZ_VZRA01000002.1"/>
</dbReference>
<evidence type="ECO:0000313" key="2">
    <source>
        <dbReference type="Proteomes" id="UP000798046"/>
    </source>
</evidence>